<dbReference type="InterPro" id="IPR018356">
    <property type="entry name" value="Tscrpt_reg_HTH_DeoR_CS"/>
</dbReference>
<dbReference type="PANTHER" id="PTHR30363">
    <property type="entry name" value="HTH-TYPE TRANSCRIPTIONAL REGULATOR SRLR-RELATED"/>
    <property type="match status" value="1"/>
</dbReference>
<dbReference type="GO" id="GO:0003677">
    <property type="term" value="F:DNA binding"/>
    <property type="evidence" value="ECO:0007669"/>
    <property type="project" value="UniProtKB-KW"/>
</dbReference>
<evidence type="ECO:0000313" key="6">
    <source>
        <dbReference type="Proteomes" id="UP000092714"/>
    </source>
</evidence>
<dbReference type="Proteomes" id="UP000092714">
    <property type="component" value="Unassembled WGS sequence"/>
</dbReference>
<sequence length="247" mass="27373">MLTEERFQKILGVLNEKKAVTVSELVNLLNTSESTIRRDLNALSNLGKLNKVHGGAVGIDKNLTTEEKDVKTKHDLNREDKTSIAKFSASLIEKGDFVYIDAGTTTEILAECIEEKEATYVTNGIVHAKKLIEKGCTVYILGGELKLSTEAIIGVEAIKSLKKYNFTKAFFGSNGVSIESGFTTPDVKEGLVKEEAINRSKVSYVLVDNSKFNKIFPITFAEINRAKIITKEIGENKFKDYTEILEV</sequence>
<dbReference type="PROSITE" id="PS51000">
    <property type="entry name" value="HTH_DEOR_2"/>
    <property type="match status" value="1"/>
</dbReference>
<dbReference type="Pfam" id="PF08220">
    <property type="entry name" value="HTH_DeoR"/>
    <property type="match status" value="1"/>
</dbReference>
<dbReference type="InterPro" id="IPR001034">
    <property type="entry name" value="DeoR_HTH"/>
</dbReference>
<dbReference type="InterPro" id="IPR037171">
    <property type="entry name" value="NagB/RpiA_transferase-like"/>
</dbReference>
<dbReference type="InterPro" id="IPR014036">
    <property type="entry name" value="DeoR-like_C"/>
</dbReference>
<comment type="caution">
    <text evidence="5">The sequence shown here is derived from an EMBL/GenBank/DDBJ whole genome shotgun (WGS) entry which is preliminary data.</text>
</comment>
<dbReference type="Pfam" id="PF00455">
    <property type="entry name" value="DeoRC"/>
    <property type="match status" value="1"/>
</dbReference>
<dbReference type="PROSITE" id="PS00894">
    <property type="entry name" value="HTH_DEOR_1"/>
    <property type="match status" value="1"/>
</dbReference>
<gene>
    <name evidence="5" type="ORF">CP373A1_01995</name>
</gene>
<accession>A0A174RD94</accession>
<keyword evidence="1" id="KW-0805">Transcription regulation</keyword>
<protein>
    <submittedName>
        <fullName evidence="5">DeoR family transcriptional regulator</fullName>
    </submittedName>
</protein>
<proteinExistence type="predicted"/>
<dbReference type="Gene3D" id="3.40.50.1360">
    <property type="match status" value="1"/>
</dbReference>
<evidence type="ECO:0000259" key="4">
    <source>
        <dbReference type="PROSITE" id="PS51000"/>
    </source>
</evidence>
<dbReference type="eggNOG" id="COG1349">
    <property type="taxonomic scope" value="Bacteria"/>
</dbReference>
<dbReference type="InterPro" id="IPR036390">
    <property type="entry name" value="WH_DNA-bd_sf"/>
</dbReference>
<dbReference type="SMART" id="SM01134">
    <property type="entry name" value="DeoRC"/>
    <property type="match status" value="1"/>
</dbReference>
<evidence type="ECO:0000256" key="1">
    <source>
        <dbReference type="ARBA" id="ARBA00023015"/>
    </source>
</evidence>
<reference evidence="5 6" key="1">
    <citation type="submission" date="2016-06" db="EMBL/GenBank/DDBJ databases">
        <authorList>
            <person name="Kjaerup R.B."/>
            <person name="Dalgaard T.S."/>
            <person name="Juul-Madsen H.R."/>
        </authorList>
    </citation>
    <scope>NUCLEOTIDE SEQUENCE [LARGE SCALE GENOMIC DNA]</scope>
    <source>
        <strain evidence="5 6">373-A1</strain>
    </source>
</reference>
<evidence type="ECO:0000256" key="3">
    <source>
        <dbReference type="ARBA" id="ARBA00023163"/>
    </source>
</evidence>
<dbReference type="Gene3D" id="1.10.10.10">
    <property type="entry name" value="Winged helix-like DNA-binding domain superfamily/Winged helix DNA-binding domain"/>
    <property type="match status" value="1"/>
</dbReference>
<name>A0A174RD94_9CLOT</name>
<dbReference type="GO" id="GO:0003700">
    <property type="term" value="F:DNA-binding transcription factor activity"/>
    <property type="evidence" value="ECO:0007669"/>
    <property type="project" value="InterPro"/>
</dbReference>
<dbReference type="InterPro" id="IPR050313">
    <property type="entry name" value="Carb_Metab_HTH_regulators"/>
</dbReference>
<dbReference type="SMART" id="SM00420">
    <property type="entry name" value="HTH_DEOR"/>
    <property type="match status" value="1"/>
</dbReference>
<keyword evidence="6" id="KW-1185">Reference proteome</keyword>
<dbReference type="InterPro" id="IPR036388">
    <property type="entry name" value="WH-like_DNA-bd_sf"/>
</dbReference>
<organism evidence="5 6">
    <name type="scientific">Clostridium paraputrificum</name>
    <dbReference type="NCBI Taxonomy" id="29363"/>
    <lineage>
        <taxon>Bacteria</taxon>
        <taxon>Bacillati</taxon>
        <taxon>Bacillota</taxon>
        <taxon>Clostridia</taxon>
        <taxon>Eubacteriales</taxon>
        <taxon>Clostridiaceae</taxon>
        <taxon>Clostridium</taxon>
    </lineage>
</organism>
<evidence type="ECO:0000256" key="2">
    <source>
        <dbReference type="ARBA" id="ARBA00023125"/>
    </source>
</evidence>
<feature type="domain" description="HTH deoR-type" evidence="4">
    <location>
        <begin position="3"/>
        <end position="58"/>
    </location>
</feature>
<dbReference type="SUPFAM" id="SSF100950">
    <property type="entry name" value="NagB/RpiA/CoA transferase-like"/>
    <property type="match status" value="1"/>
</dbReference>
<dbReference type="EMBL" id="MAPZ01000009">
    <property type="protein sequence ID" value="OBY12468.1"/>
    <property type="molecule type" value="Genomic_DNA"/>
</dbReference>
<evidence type="ECO:0000313" key="5">
    <source>
        <dbReference type="EMBL" id="OBY12468.1"/>
    </source>
</evidence>
<dbReference type="PRINTS" id="PR00037">
    <property type="entry name" value="HTHLACR"/>
</dbReference>
<dbReference type="AlphaFoldDB" id="A0A174RD94"/>
<dbReference type="OrthoDB" id="9797223at2"/>
<keyword evidence="3" id="KW-0804">Transcription</keyword>
<dbReference type="SUPFAM" id="SSF46785">
    <property type="entry name" value="Winged helix' DNA-binding domain"/>
    <property type="match status" value="1"/>
</dbReference>
<keyword evidence="2" id="KW-0238">DNA-binding</keyword>
<dbReference type="PANTHER" id="PTHR30363:SF56">
    <property type="entry name" value="TRANSCRIPTIONAL REGULATOR, DEOR FAMILY"/>
    <property type="match status" value="1"/>
</dbReference>